<dbReference type="EMBL" id="JAIQCV010000008">
    <property type="protein sequence ID" value="KAH1073856.1"/>
    <property type="molecule type" value="Genomic_DNA"/>
</dbReference>
<evidence type="ECO:0000313" key="1">
    <source>
        <dbReference type="EMBL" id="KAH1073856.1"/>
    </source>
</evidence>
<gene>
    <name evidence="1" type="ORF">J1N35_026184</name>
</gene>
<protein>
    <submittedName>
        <fullName evidence="1">Uncharacterized protein</fullName>
    </submittedName>
</protein>
<accession>A0A9D3V8W2</accession>
<proteinExistence type="predicted"/>
<comment type="caution">
    <text evidence="1">The sequence shown here is derived from an EMBL/GenBank/DDBJ whole genome shotgun (WGS) entry which is preliminary data.</text>
</comment>
<organism evidence="1 2">
    <name type="scientific">Gossypium stocksii</name>
    <dbReference type="NCBI Taxonomy" id="47602"/>
    <lineage>
        <taxon>Eukaryota</taxon>
        <taxon>Viridiplantae</taxon>
        <taxon>Streptophyta</taxon>
        <taxon>Embryophyta</taxon>
        <taxon>Tracheophyta</taxon>
        <taxon>Spermatophyta</taxon>
        <taxon>Magnoliopsida</taxon>
        <taxon>eudicotyledons</taxon>
        <taxon>Gunneridae</taxon>
        <taxon>Pentapetalae</taxon>
        <taxon>rosids</taxon>
        <taxon>malvids</taxon>
        <taxon>Malvales</taxon>
        <taxon>Malvaceae</taxon>
        <taxon>Malvoideae</taxon>
        <taxon>Gossypium</taxon>
    </lineage>
</organism>
<dbReference type="AlphaFoldDB" id="A0A9D3V8W2"/>
<sequence length="130" mass="14550">MGRVPTQNGVEGVSRMIASAVFVDGPRRRYCTQFETVKLLKLFDSRYRHTVITIFFGEHCNAVEVAAAGLAYSRSVVAAIQLGKQRSGQYFIRVQLHPPRHEWYKPNPDGAVKQRIGRPYAGGLIEAIGF</sequence>
<name>A0A9D3V8W2_9ROSI</name>
<reference evidence="1 2" key="1">
    <citation type="journal article" date="2021" name="Plant Biotechnol. J.">
        <title>Multi-omics assisted identification of the key and species-specific regulatory components of drought-tolerant mechanisms in Gossypium stocksii.</title>
        <authorList>
            <person name="Yu D."/>
            <person name="Ke L."/>
            <person name="Zhang D."/>
            <person name="Wu Y."/>
            <person name="Sun Y."/>
            <person name="Mei J."/>
            <person name="Sun J."/>
            <person name="Sun Y."/>
        </authorList>
    </citation>
    <scope>NUCLEOTIDE SEQUENCE [LARGE SCALE GENOMIC DNA]</scope>
    <source>
        <strain evidence="2">cv. E1</strain>
        <tissue evidence="1">Leaf</tissue>
    </source>
</reference>
<dbReference type="Proteomes" id="UP000828251">
    <property type="component" value="Unassembled WGS sequence"/>
</dbReference>
<keyword evidence="2" id="KW-1185">Reference proteome</keyword>
<dbReference type="OrthoDB" id="10389543at2759"/>
<evidence type="ECO:0000313" key="2">
    <source>
        <dbReference type="Proteomes" id="UP000828251"/>
    </source>
</evidence>